<dbReference type="PIRSF" id="PIRSF036761">
    <property type="entry name" value="GDH_Mll4104"/>
    <property type="match status" value="1"/>
</dbReference>
<dbReference type="InterPro" id="IPR036291">
    <property type="entry name" value="NAD(P)-bd_dom_sf"/>
</dbReference>
<dbReference type="GO" id="GO:0004352">
    <property type="term" value="F:glutamate dehydrogenase (NAD+) activity"/>
    <property type="evidence" value="ECO:0007669"/>
    <property type="project" value="InterPro"/>
</dbReference>
<dbReference type="Pfam" id="PF21076">
    <property type="entry name" value="GDH_ACT2"/>
    <property type="match status" value="1"/>
</dbReference>
<name>A0A1K2HZD1_9HYPH</name>
<evidence type="ECO:0000313" key="7">
    <source>
        <dbReference type="EMBL" id="SFZ85203.1"/>
    </source>
</evidence>
<dbReference type="Proteomes" id="UP000183447">
    <property type="component" value="Unassembled WGS sequence"/>
</dbReference>
<evidence type="ECO:0000259" key="3">
    <source>
        <dbReference type="Pfam" id="PF21074"/>
    </source>
</evidence>
<sequence length="1598" mass="173604">MASMEPPFETRAALIARTRRLVDSEPNFARFLLATVKATDPADLSLYSAEALEAYLRQTYARIGKRDGAQRRVYVLPGRHPGDPDIVEAFTTDAPFIVDSVLAAIRALGGVIRYMSHPVLNLDPQSHRLLDAPSGDSVAESVLTVHIDPLGDDARRAALGAELEQVLADVALAVTGWKPMLARLTGLVEGLRTSPPRVPSAVLAEAIDFLGWLAEGNFIFLGLREYRLEGLAEEARLVPIEGSGLGILADPARRFLRAGADWVEMTPQHAAFLVEPDPVMVTKANIRSRVHRRVHLDYIGVKLYGADGRATGELRIVGLFTSASLATHPAEIPLVRRKVAEVKRRAGHDPASHSGKALHYALDTYPREELFQIAEDQLFEFAAEIAALADRPRVRVLPRPDRFDNFVSVLVYVPRERFSSELRERIGALLAEAYGGRVSAFVPHFPESDLVRVHFIIGRDGGPAPTPRREALEAGVTALMAGFGERLAAERQAPPDVADYAEAFTPAYQSRHSPAEALADIATIRALGDRFDADRTIALRLIAGEAGSARIGLRLFHRSTPVPLSDRVPMLEHFGFRVIDERTYVITPRGQPECYLHDMDLDLPAALASGGLAAEGLPDTGLVEEAILAVWSGEAENDGLNALTLLAGLPFVDVAILRALARYLRQVGVTYSRAYFAQVLASHHEAASALVTLFHTLHDEGFAGNRERAEHQARETLGAILSRISVLDEDRIVRRLANLVEATLRTNAFQRGPDGARRPALSFKFDCNKLSDLPEPRPYREIFVSSPRVEGIHLRMGAIARGGIRWSDRPEDFRTEVLALAKAQQEKNAIIVPVGAKGAFVPRLPVPPGDRDAVLREGMECYRIFISSLLDLTDTLDGETVVPPPDIVRHDGDDPYLVVAADKGTARFSDLANAIAAEHGFWLGDAFASGGSAGYDHKAMGITARGGWEAVKRHFREMDRDIAASSFSVAGVGDMSGDVFGNAMLLSDRIRLVAAFDHRDIFIDPDPDPERSFAERRRLFDLPRSSWQDYDKSVLSHGGGIYPRSAKTVPLFAEARRLLGLGQGDLTPNQVMRAILRAPVDLMWFGGIGTYVRGDAETDAEAGDKTNDAIRVAASELGAKVVGEGANLAVTQQGRIDFARAGGRINTDAIDNSAGVNSSDLEVNIKIAFGPLLRSGSMSRAERNDLLVQMTDEVRALCLANTYQQTLALSIARHRGLSVFPDHRALIAALETEGRLNRRVSVLPEDAALGQRAAAGEGLSRPELAVLLANAKLSLHDQLLESDVPDEPYLARQLLAYFPTLLVRKHEDLVTGHRLRREIIATVLANAMINRGGPSFLFEMTRATSANAGRVARAFAVARDAFGIEDLWRQVDGLDGALSGETQLALYAEIQRLLARTTLWFLRNGDLAQPLAELVLVYAEGVTDVLNLLPTLLPPSLARPIAEAAGRFEAGGAGKTIARRIAELPALAMSADIALVAARCGVRVGEAAQAFFGVLETFGLGKVLIEGDGIVLADRFDRMALDRALANLMRALRDLSADVLDEADGRVPVPTRLAAWAERQPETIARLAEQVRGLTQGEMTVSRLSVAAGLLSDLARSA</sequence>
<feature type="domain" description="NAD-specific glutamate dehydrogenase C-terminal" evidence="3">
    <location>
        <begin position="1256"/>
        <end position="1592"/>
    </location>
</feature>
<evidence type="ECO:0000259" key="2">
    <source>
        <dbReference type="Pfam" id="PF05088"/>
    </source>
</evidence>
<dbReference type="InterPro" id="IPR049059">
    <property type="entry name" value="NAD_Glu_DH_HM1"/>
</dbReference>
<dbReference type="Pfam" id="PF21077">
    <property type="entry name" value="GDH_ACT3"/>
    <property type="match status" value="1"/>
</dbReference>
<feature type="domain" description="NAD-glutamate dehydrogenase ACT3" evidence="6">
    <location>
        <begin position="544"/>
        <end position="606"/>
    </location>
</feature>
<dbReference type="Gene3D" id="3.40.50.720">
    <property type="entry name" value="NAD(P)-binding Rossmann-like Domain"/>
    <property type="match status" value="1"/>
</dbReference>
<dbReference type="InterPro" id="IPR049062">
    <property type="entry name" value="NAD_Glu_DH_ACT2"/>
</dbReference>
<dbReference type="InterPro" id="IPR028971">
    <property type="entry name" value="NAD-GDH_cat"/>
</dbReference>
<dbReference type="InterPro" id="IPR049058">
    <property type="entry name" value="NAD_Glu_DH_HM2"/>
</dbReference>
<dbReference type="GO" id="GO:0006538">
    <property type="term" value="P:L-glutamate catabolic process"/>
    <property type="evidence" value="ECO:0007669"/>
    <property type="project" value="InterPro"/>
</dbReference>
<gene>
    <name evidence="7" type="ORF">SAMN02983003_2443</name>
</gene>
<dbReference type="EMBL" id="FPKU01000002">
    <property type="protein sequence ID" value="SFZ85203.1"/>
    <property type="molecule type" value="Genomic_DNA"/>
</dbReference>
<feature type="domain" description="NAD-glutamate dehydrogenase ACT2" evidence="5">
    <location>
        <begin position="395"/>
        <end position="480"/>
    </location>
</feature>
<dbReference type="Pfam" id="PF21074">
    <property type="entry name" value="GDH_C"/>
    <property type="match status" value="1"/>
</dbReference>
<dbReference type="Pfam" id="PF21078">
    <property type="entry name" value="GDH_HM3"/>
    <property type="match status" value="1"/>
</dbReference>
<dbReference type="GO" id="GO:0004069">
    <property type="term" value="F:L-aspartate:2-oxoglutarate aminotransferase activity"/>
    <property type="evidence" value="ECO:0007669"/>
    <property type="project" value="InterPro"/>
</dbReference>
<dbReference type="SUPFAM" id="SSF53223">
    <property type="entry name" value="Aminoacid dehydrogenase-like, N-terminal domain"/>
    <property type="match status" value="1"/>
</dbReference>
<dbReference type="PANTHER" id="PTHR43403">
    <property type="entry name" value="NAD-SPECIFIC GLUTAMATE DEHYDROGENASE"/>
    <property type="match status" value="1"/>
</dbReference>
<keyword evidence="8" id="KW-1185">Reference proteome</keyword>
<keyword evidence="1" id="KW-0560">Oxidoreductase</keyword>
<dbReference type="InterPro" id="IPR049064">
    <property type="entry name" value="NAD_Glu_DH_ACT3"/>
</dbReference>
<dbReference type="SUPFAM" id="SSF51735">
    <property type="entry name" value="NAD(P)-binding Rossmann-fold domains"/>
    <property type="match status" value="1"/>
</dbReference>
<evidence type="ECO:0000259" key="6">
    <source>
        <dbReference type="Pfam" id="PF21077"/>
    </source>
</evidence>
<dbReference type="Pfam" id="PF05088">
    <property type="entry name" value="Bac_GDH_CD"/>
    <property type="match status" value="1"/>
</dbReference>
<dbReference type="Pfam" id="PF21075">
    <property type="entry name" value="GDH_ACT1"/>
    <property type="match status" value="1"/>
</dbReference>
<dbReference type="InterPro" id="IPR007780">
    <property type="entry name" value="NAD_Glu_DH_bac"/>
</dbReference>
<dbReference type="InterPro" id="IPR049056">
    <property type="entry name" value="NAD_Glu_DH_HM3"/>
</dbReference>
<reference evidence="7 8" key="1">
    <citation type="submission" date="2016-11" db="EMBL/GenBank/DDBJ databases">
        <authorList>
            <person name="Jaros S."/>
            <person name="Januszkiewicz K."/>
            <person name="Wedrychowicz H."/>
        </authorList>
    </citation>
    <scope>NUCLEOTIDE SEQUENCE [LARGE SCALE GENOMIC DNA]</scope>
    <source>
        <strain evidence="7 8">ATCC 23634</strain>
    </source>
</reference>
<evidence type="ECO:0000259" key="4">
    <source>
        <dbReference type="Pfam" id="PF21075"/>
    </source>
</evidence>
<dbReference type="Pfam" id="PF21079">
    <property type="entry name" value="GDH_HM2"/>
    <property type="match status" value="1"/>
</dbReference>
<feature type="domain" description="NAD-glutamate dehydrogenase N-terminal ACT1" evidence="4">
    <location>
        <begin position="35"/>
        <end position="163"/>
    </location>
</feature>
<dbReference type="PANTHER" id="PTHR43403:SF1">
    <property type="entry name" value="NAD-SPECIFIC GLUTAMATE DEHYDROGENASE"/>
    <property type="match status" value="1"/>
</dbReference>
<evidence type="ECO:0000256" key="1">
    <source>
        <dbReference type="ARBA" id="ARBA00023002"/>
    </source>
</evidence>
<dbReference type="InterPro" id="IPR024727">
    <property type="entry name" value="NAD_Glu_DH_N_ACT1"/>
</dbReference>
<proteinExistence type="predicted"/>
<evidence type="ECO:0000259" key="5">
    <source>
        <dbReference type="Pfam" id="PF21076"/>
    </source>
</evidence>
<dbReference type="InterPro" id="IPR048381">
    <property type="entry name" value="GDH_C"/>
</dbReference>
<dbReference type="STRING" id="665118.SAMN02983003_2443"/>
<dbReference type="Pfam" id="PF21073">
    <property type="entry name" value="GDH_HM1"/>
    <property type="match status" value="1"/>
</dbReference>
<evidence type="ECO:0000313" key="8">
    <source>
        <dbReference type="Proteomes" id="UP000183447"/>
    </source>
</evidence>
<organism evidence="7 8">
    <name type="scientific">Devosia enhydra</name>
    <dbReference type="NCBI Taxonomy" id="665118"/>
    <lineage>
        <taxon>Bacteria</taxon>
        <taxon>Pseudomonadati</taxon>
        <taxon>Pseudomonadota</taxon>
        <taxon>Alphaproteobacteria</taxon>
        <taxon>Hyphomicrobiales</taxon>
        <taxon>Devosiaceae</taxon>
        <taxon>Devosia</taxon>
    </lineage>
</organism>
<accession>A0A1K2HZD1</accession>
<dbReference type="InterPro" id="IPR046346">
    <property type="entry name" value="Aminoacid_DH-like_N_sf"/>
</dbReference>
<feature type="domain" description="NAD-glutamate dehydrogenase catalytic" evidence="2">
    <location>
        <begin position="719"/>
        <end position="1211"/>
    </location>
</feature>
<protein>
    <submittedName>
        <fullName evidence="7">Glutamate dehydrogenase</fullName>
    </submittedName>
</protein>